<dbReference type="InterPro" id="IPR045351">
    <property type="entry name" value="DUF6531"/>
</dbReference>
<keyword evidence="3" id="KW-0812">Transmembrane</keyword>
<feature type="transmembrane region" description="Helical" evidence="3">
    <location>
        <begin position="1623"/>
        <end position="1648"/>
    </location>
</feature>
<feature type="transmembrane region" description="Helical" evidence="3">
    <location>
        <begin position="1576"/>
        <end position="1603"/>
    </location>
</feature>
<dbReference type="PANTHER" id="PTHR32305">
    <property type="match status" value="1"/>
</dbReference>
<dbReference type="InterPro" id="IPR050708">
    <property type="entry name" value="T6SS_VgrG/RHS"/>
</dbReference>
<feature type="region of interest" description="Disordered" evidence="2">
    <location>
        <begin position="102"/>
        <end position="139"/>
    </location>
</feature>
<dbReference type="NCBIfam" id="TIGR03696">
    <property type="entry name" value="Rhs_assc_core"/>
    <property type="match status" value="1"/>
</dbReference>
<comment type="caution">
    <text evidence="6">The sequence shown here is derived from an EMBL/GenBank/DDBJ whole genome shotgun (WGS) entry which is preliminary data.</text>
</comment>
<dbReference type="InterPro" id="IPR022385">
    <property type="entry name" value="Rhs_assc_core"/>
</dbReference>
<dbReference type="InterPro" id="IPR056823">
    <property type="entry name" value="TEN-like_YD-shell"/>
</dbReference>
<sequence>MPQPFWFKANKAGSATFVDKAGSTQTVELKPGDTFTTYDPCEMLSFVEGWNQSVSEDAPETIATLARLCGEKTGATLNYADLDAIVVGEGDAFTGLIDSTVQQSAPDAPSSGVLGGVETREEQPEGGKPFPGHSSETARQPLRVSDPVDMFSGAFVIEKVDLAIPSPLLPLAFVRSYRSGSAYPGPLGYGWDHNFNVYLRELADGSIARWNGALHEDIFRFVGDRFEPPRGVHERLEPLPGLPSTYRIVQRGGVSLRFGKPSGWPIAWKIPLVDIRDRHGSRLTLSYDGEGRLSGVHDQAGRGFAFQYGAHALLRSVEDHAGRRVTYEYYRHVQHLGRVIRPPTAQYTKGVTTLYEYDERPWHPAMRHNIVRITDAQRRRYIENVYGGLEHPWTLNRVVRQYFGDWPYIFKYEQIQHVPAGPAFVGVPALRASMQEPNLRFNVYTFNYRGDLLDYRFRLRRDKSQRVVAQRWRYDEQGNVVSETAPDGSRVAYSYDSANPNPCARGNLLKVERFAPPAYVAQSRVVFQASYDLAFQLPRETLDEAGARTRYHYDFDAGPGTGRLVRVEAPDATLPDGAVQKSATEIEPLPNGLVEAVVSAEGIRHETKRHAAGPLAGMAFEEVLDATGVAATIGIEHDAFGFVRREIDPSGAAFETVCNALGQIEEEILPHVDGVAARRRYRLDEDGLTLRIEHPRGAYTDATIADDVIVELYERNAIGHVRRHVVGANTAEPRASVFRNDHAGRPVRIEDPMGVYTLRRYDERGLVMDEAHGWNTREELKVRYVYDRAGRLTRRIDPGEIVTKHEHDPWGRIAKVFLPNGSEVRFTWGPVDRLLEATIEGEPGDGSPRRLLARSRYEHDERGRLVRERVDVFESDPAKAVELVTTYVHDRDDRLREVIGPRGERTCVEYDGLGRVVRVEDPAGNVGRAVYDDAKRTVQIVREDVSAAARTWTLVSDARGRLSTVTAPAGSMTNLVYDDRDHVVEEQGPLTVARWRYGLLGEVIEEIADPSGLGLVTRYEHDLMGRLVRLIDPTSEATTWARDLLGRVVAVSLAGKTWAYRYNALGAVEEETRPSGAKTMLAYDPATGRLAQRTATPGPGMLPVSPVELAYDGLDRVVKASTSTSAAGRRFDSLGRLVEESFAGRTFRRTFDDLAGCVRLAFPDGREEEHAVDLLGRVHRITLAKAGAALAQEEGRVLLTLDFAGPELVAAQHFGNGASAAWERDDVGRLVRVEHHGATGELLEAVRYAYDAESRRRLVQVEGAPAENHLHAFDGRNRLVEWRTGFAIDSPDEELATAASHVEAYALDDADTRKTVTVNGVVTTYASVPGHVVTHVGGEEIVHDADGLRVADGARNVVYDALGRVARIEEVATGAVLVTMMYDPFGRWTGDASVTRFHFGGACLHEESAGGVVVCQRTQHPDHLVPALELRAGVEAYLHVDGHENLVLVTDAAGVAVERVRYAPFGAPRVFDGAGAQAAGVVAPRFGAMPWIEAAELYWTPVRLYDPETGLFLARDPLTHVASPSPYVFAGHDPVNGIDPAGDIPALVVAGLGVGAISAVTGMMMTGMTGGDWKDVLAAGAIGFGAGFVAGVTSSYVGGLAMAKMLGVANGIGTTTTSVGINVASGMVGGAAGGLLSGMFSGGASGLYNVARSRMGWKQAGTGAAHETVAGAASGAVGGALFGGLLRAGTIPNGSWSALRGTSESLKREDVLRPTLMRGAVGPYGIGAPFMGFMSGYSGGIVRRGLEGDSFEQAASGALDDGAYGAASGTLFTAMHPTTWQAWFARGRLESANHIESTRAGKAHHQRNVAQYPELATLYDSPFHSIVQKLNHAFIRGNIEGRFSDITPPTGMPHASHHKYWKFGQKGIGYTNMACHGPWTPAWNVPNLPADPHRLGGKKNDG</sequence>
<accession>A0A6N7Q0E9</accession>
<dbReference type="Pfam" id="PF20148">
    <property type="entry name" value="DUF6531"/>
    <property type="match status" value="1"/>
</dbReference>
<dbReference type="Pfam" id="PF05593">
    <property type="entry name" value="RHS_repeat"/>
    <property type="match status" value="1"/>
</dbReference>
<feature type="domain" description="Teneurin-like YD-shell" evidence="5">
    <location>
        <begin position="761"/>
        <end position="1006"/>
    </location>
</feature>
<keyword evidence="1" id="KW-0677">Repeat</keyword>
<dbReference type="EMBL" id="WJIE01000021">
    <property type="protein sequence ID" value="MRG97818.1"/>
    <property type="molecule type" value="Genomic_DNA"/>
</dbReference>
<feature type="domain" description="DUF6531" evidence="4">
    <location>
        <begin position="146"/>
        <end position="206"/>
    </location>
</feature>
<keyword evidence="7" id="KW-1185">Reference proteome</keyword>
<evidence type="ECO:0000256" key="2">
    <source>
        <dbReference type="SAM" id="MobiDB-lite"/>
    </source>
</evidence>
<protein>
    <recommendedName>
        <fullName evidence="8">Type IV secretion protein Rhs</fullName>
    </recommendedName>
</protein>
<evidence type="ECO:0000313" key="6">
    <source>
        <dbReference type="EMBL" id="MRG97818.1"/>
    </source>
</evidence>
<organism evidence="6 7">
    <name type="scientific">Polyangium spumosum</name>
    <dbReference type="NCBI Taxonomy" id="889282"/>
    <lineage>
        <taxon>Bacteria</taxon>
        <taxon>Pseudomonadati</taxon>
        <taxon>Myxococcota</taxon>
        <taxon>Polyangia</taxon>
        <taxon>Polyangiales</taxon>
        <taxon>Polyangiaceae</taxon>
        <taxon>Polyangium</taxon>
    </lineage>
</organism>
<evidence type="ECO:0000259" key="5">
    <source>
        <dbReference type="Pfam" id="PF25023"/>
    </source>
</evidence>
<evidence type="ECO:0000259" key="4">
    <source>
        <dbReference type="Pfam" id="PF20148"/>
    </source>
</evidence>
<dbReference type="NCBIfam" id="TIGR01643">
    <property type="entry name" value="YD_repeat_2x"/>
    <property type="match status" value="4"/>
</dbReference>
<dbReference type="InterPro" id="IPR031325">
    <property type="entry name" value="RHS_repeat"/>
</dbReference>
<reference evidence="6 7" key="1">
    <citation type="submission" date="2019-10" db="EMBL/GenBank/DDBJ databases">
        <title>A soil myxobacterium in the family Polyangiaceae.</title>
        <authorList>
            <person name="Li Y."/>
            <person name="Wang J."/>
        </authorList>
    </citation>
    <scope>NUCLEOTIDE SEQUENCE [LARGE SCALE GENOMIC DNA]</scope>
    <source>
        <strain evidence="6 7">DSM 14734</strain>
    </source>
</reference>
<name>A0A6N7Q0E9_9BACT</name>
<dbReference type="InterPro" id="IPR006530">
    <property type="entry name" value="YD"/>
</dbReference>
<keyword evidence="3" id="KW-0472">Membrane</keyword>
<dbReference type="Gene3D" id="2.180.10.10">
    <property type="entry name" value="RHS repeat-associated core"/>
    <property type="match status" value="5"/>
</dbReference>
<dbReference type="PANTHER" id="PTHR32305:SF15">
    <property type="entry name" value="PROTEIN RHSA-RELATED"/>
    <property type="match status" value="1"/>
</dbReference>
<proteinExistence type="predicted"/>
<evidence type="ECO:0000256" key="1">
    <source>
        <dbReference type="ARBA" id="ARBA00022737"/>
    </source>
</evidence>
<dbReference type="Proteomes" id="UP000440224">
    <property type="component" value="Unassembled WGS sequence"/>
</dbReference>
<evidence type="ECO:0000313" key="7">
    <source>
        <dbReference type="Proteomes" id="UP000440224"/>
    </source>
</evidence>
<dbReference type="RefSeq" id="WP_153824597.1">
    <property type="nucleotide sequence ID" value="NZ_WJIE01000021.1"/>
</dbReference>
<keyword evidence="3" id="KW-1133">Transmembrane helix</keyword>
<evidence type="ECO:0008006" key="8">
    <source>
        <dbReference type="Google" id="ProtNLM"/>
    </source>
</evidence>
<feature type="transmembrane region" description="Helical" evidence="3">
    <location>
        <begin position="1544"/>
        <end position="1564"/>
    </location>
</feature>
<gene>
    <name evidence="6" type="ORF">GF068_38750</name>
</gene>
<dbReference type="OrthoDB" id="9757552at2"/>
<evidence type="ECO:0000256" key="3">
    <source>
        <dbReference type="SAM" id="Phobius"/>
    </source>
</evidence>
<dbReference type="Pfam" id="PF25023">
    <property type="entry name" value="TEN_YD-shell"/>
    <property type="match status" value="1"/>
</dbReference>